<feature type="transmembrane region" description="Helical" evidence="1">
    <location>
        <begin position="380"/>
        <end position="402"/>
    </location>
</feature>
<feature type="transmembrane region" description="Helical" evidence="1">
    <location>
        <begin position="338"/>
        <end position="360"/>
    </location>
</feature>
<dbReference type="Proteomes" id="UP000062255">
    <property type="component" value="Chromosome"/>
</dbReference>
<dbReference type="STRING" id="134601.AFA91_01985"/>
<dbReference type="PANTHER" id="PTHR41771:SF1">
    <property type="entry name" value="MEMBRANE PROTEIN"/>
    <property type="match status" value="1"/>
</dbReference>
<dbReference type="KEGG" id="mgo:AFA91_01985"/>
<evidence type="ECO:0000256" key="1">
    <source>
        <dbReference type="SAM" id="Phobius"/>
    </source>
</evidence>
<feature type="transmembrane region" description="Helical" evidence="1">
    <location>
        <begin position="185"/>
        <end position="204"/>
    </location>
</feature>
<dbReference type="PATRIC" id="fig|134601.6.peg.413"/>
<dbReference type="RefSeq" id="WP_049743255.1">
    <property type="nucleotide sequence ID" value="NZ_CP012150.1"/>
</dbReference>
<feature type="transmembrane region" description="Helical" evidence="1">
    <location>
        <begin position="20"/>
        <end position="44"/>
    </location>
</feature>
<proteinExistence type="predicted"/>
<keyword evidence="1" id="KW-0472">Membrane</keyword>
<keyword evidence="1" id="KW-0812">Transmembrane</keyword>
<dbReference type="Pfam" id="PF07907">
    <property type="entry name" value="YibE_F"/>
    <property type="match status" value="1"/>
</dbReference>
<accession>A0A0K0X098</accession>
<dbReference type="OrthoDB" id="5846312at2"/>
<dbReference type="EMBL" id="CP012150">
    <property type="protein sequence ID" value="AKS30849.1"/>
    <property type="molecule type" value="Genomic_DNA"/>
</dbReference>
<reference evidence="2 3" key="1">
    <citation type="submission" date="2015-07" db="EMBL/GenBank/DDBJ databases">
        <title>Complete genome sequence of Mycobacterium goodii X7B, a facultative thermophilic biodesulfurizing bacterium.</title>
        <authorList>
            <person name="Yu B."/>
            <person name="Li F."/>
            <person name="Xu P."/>
        </authorList>
    </citation>
    <scope>NUCLEOTIDE SEQUENCE [LARGE SCALE GENOMIC DNA]</scope>
    <source>
        <strain evidence="2 3">X7B</strain>
    </source>
</reference>
<feature type="transmembrane region" description="Helical" evidence="1">
    <location>
        <begin position="160"/>
        <end position="178"/>
    </location>
</feature>
<gene>
    <name evidence="2" type="ORF">AFA91_01985</name>
</gene>
<dbReference type="AlphaFoldDB" id="A0A0K0X098"/>
<name>A0A0K0X098_MYCGD</name>
<sequence length="425" mass="42814">MAHSHSHSHSLRGPSPLGPLAARIVVGLLVAIGVVVLAGAALLWPSQQKVDIPLPYQNAAGGAVTTEAGHVLSSTLAGCGSPSAGAVLTSDPVPAPGDAGQCVLNLVAIDSGPNKGARTLLEFSGGPGQPNLAAGDDVRLSRQVDAAGATSYAFYDYERTWPLTALAAAFAVVVVAVARWRGLRALIGIVVAFGVLVVFLLPALRDGAAAIPVSLVASAVILYAVLYLAHGVSLRTSAALLGTLTSLFLAAVLSWAAIELAHLTGLAEDQNNEVAAYMGNVSITGLLLAGFIIGSLGVLNDVTVTQASAVFELAEAGGTRRSVFLGAMRVGRDHIASTVYTLVLAYAGSALPLLLLFSVADRSLGDVLTSESVAVEIARSAVGGIALALSVPLTTGIAAVLATPQASTRASAQRLGAARPGTHAG</sequence>
<feature type="transmembrane region" description="Helical" evidence="1">
    <location>
        <begin position="238"/>
        <end position="258"/>
    </location>
</feature>
<dbReference type="PANTHER" id="PTHR41771">
    <property type="entry name" value="MEMBRANE PROTEIN-RELATED"/>
    <property type="match status" value="1"/>
</dbReference>
<dbReference type="InterPro" id="IPR012507">
    <property type="entry name" value="YibE_F"/>
</dbReference>
<feature type="transmembrane region" description="Helical" evidence="1">
    <location>
        <begin position="210"/>
        <end position="229"/>
    </location>
</feature>
<organism evidence="2 3">
    <name type="scientific">Mycolicibacterium goodii</name>
    <name type="common">Mycobacterium goodii</name>
    <dbReference type="NCBI Taxonomy" id="134601"/>
    <lineage>
        <taxon>Bacteria</taxon>
        <taxon>Bacillati</taxon>
        <taxon>Actinomycetota</taxon>
        <taxon>Actinomycetes</taxon>
        <taxon>Mycobacteriales</taxon>
        <taxon>Mycobacteriaceae</taxon>
        <taxon>Mycolicibacterium</taxon>
    </lineage>
</organism>
<protein>
    <submittedName>
        <fullName evidence="2">YibE/F family protein</fullName>
    </submittedName>
</protein>
<evidence type="ECO:0000313" key="3">
    <source>
        <dbReference type="Proteomes" id="UP000062255"/>
    </source>
</evidence>
<keyword evidence="1" id="KW-1133">Transmembrane helix</keyword>
<evidence type="ECO:0000313" key="2">
    <source>
        <dbReference type="EMBL" id="AKS30849.1"/>
    </source>
</evidence>
<feature type="transmembrane region" description="Helical" evidence="1">
    <location>
        <begin position="278"/>
        <end position="299"/>
    </location>
</feature>